<dbReference type="Gene3D" id="2.40.37.10">
    <property type="entry name" value="Lyase, Ornithine Decarboxylase, Chain A, domain 1"/>
    <property type="match status" value="1"/>
</dbReference>
<comment type="caution">
    <text evidence="2">The sequence shown here is derived from an EMBL/GenBank/DDBJ whole genome shotgun (WGS) entry which is preliminary data.</text>
</comment>
<dbReference type="InterPro" id="IPR001608">
    <property type="entry name" value="Ala_racemase_N"/>
</dbReference>
<dbReference type="EMBL" id="JBHSQJ010000034">
    <property type="protein sequence ID" value="MFC5907487.1"/>
    <property type="molecule type" value="Genomic_DNA"/>
</dbReference>
<proteinExistence type="predicted"/>
<dbReference type="InterPro" id="IPR029066">
    <property type="entry name" value="PLP-binding_barrel"/>
</dbReference>
<accession>A0ABW1G1P1</accession>
<keyword evidence="3" id="KW-1185">Reference proteome</keyword>
<dbReference type="Pfam" id="PF01168">
    <property type="entry name" value="Ala_racemase_N"/>
    <property type="match status" value="1"/>
</dbReference>
<dbReference type="InterPro" id="IPR009006">
    <property type="entry name" value="Ala_racemase/Decarboxylase_C"/>
</dbReference>
<dbReference type="Proteomes" id="UP001596174">
    <property type="component" value="Unassembled WGS sequence"/>
</dbReference>
<evidence type="ECO:0000259" key="1">
    <source>
        <dbReference type="Pfam" id="PF01168"/>
    </source>
</evidence>
<gene>
    <name evidence="2" type="ORF">ACFP3V_09660</name>
</gene>
<name>A0ABW1G1P1_9ACTN</name>
<evidence type="ECO:0000313" key="3">
    <source>
        <dbReference type="Proteomes" id="UP001596174"/>
    </source>
</evidence>
<dbReference type="RefSeq" id="WP_380581960.1">
    <property type="nucleotide sequence ID" value="NZ_JBHSQJ010000034.1"/>
</dbReference>
<sequence>MALTLYVDTPRWRDHQRKVLGSFPGLVPVAKGNGYGFRNLRLAEEATRLGSDILAVGTAYEAAELKDHFGRDLLVLTPYRIGEDPVPLPHRVIRTVGTVEGVRGLVGGRVVIECMTSMRRHGVHPEDLVKLRAAVEDVRVEGFAVHLPMDRPDGIDPLAETARWVDQLRSAGLPLRTMFVSHLKAAEVEQLQSWYPEVRFRARIGTQLWLGDHEAIDCRGTVMEVHRLVKGERFGYRQNRVAGDGHLLIVAGGTAHGVGLEAPKNLSGLTPKAKNLARAGLATIGRNASPFSWNGAKLAFAEPPHMQVSMLWVPGEVTPPAVGDELKATLRHTTTLFDRIVDVPGAPQQF</sequence>
<dbReference type="SUPFAM" id="SSF51419">
    <property type="entry name" value="PLP-binding barrel"/>
    <property type="match status" value="1"/>
</dbReference>
<organism evidence="2 3">
    <name type="scientific">Streptacidiphilus monticola</name>
    <dbReference type="NCBI Taxonomy" id="2161674"/>
    <lineage>
        <taxon>Bacteria</taxon>
        <taxon>Bacillati</taxon>
        <taxon>Actinomycetota</taxon>
        <taxon>Actinomycetes</taxon>
        <taxon>Kitasatosporales</taxon>
        <taxon>Streptomycetaceae</taxon>
        <taxon>Streptacidiphilus</taxon>
    </lineage>
</organism>
<dbReference type="Gene3D" id="3.20.20.10">
    <property type="entry name" value="Alanine racemase"/>
    <property type="match status" value="1"/>
</dbReference>
<evidence type="ECO:0000313" key="2">
    <source>
        <dbReference type="EMBL" id="MFC5907487.1"/>
    </source>
</evidence>
<feature type="domain" description="Alanine racemase N-terminal" evidence="1">
    <location>
        <begin position="18"/>
        <end position="172"/>
    </location>
</feature>
<reference evidence="3" key="1">
    <citation type="journal article" date="2019" name="Int. J. Syst. Evol. Microbiol.">
        <title>The Global Catalogue of Microorganisms (GCM) 10K type strain sequencing project: providing services to taxonomists for standard genome sequencing and annotation.</title>
        <authorList>
            <consortium name="The Broad Institute Genomics Platform"/>
            <consortium name="The Broad Institute Genome Sequencing Center for Infectious Disease"/>
            <person name="Wu L."/>
            <person name="Ma J."/>
        </authorList>
    </citation>
    <scope>NUCLEOTIDE SEQUENCE [LARGE SCALE GENOMIC DNA]</scope>
    <source>
        <strain evidence="3">JCM 4816</strain>
    </source>
</reference>
<protein>
    <submittedName>
        <fullName evidence="2">Alanine racemase</fullName>
    </submittedName>
</protein>